<comment type="caution">
    <text evidence="6">The sequence shown here is derived from an EMBL/GenBank/DDBJ whole genome shotgun (WGS) entry which is preliminary data.</text>
</comment>
<dbReference type="PROSITE" id="PS51450">
    <property type="entry name" value="LRR"/>
    <property type="match status" value="1"/>
</dbReference>
<dbReference type="Gene3D" id="3.80.10.10">
    <property type="entry name" value="Ribonuclease Inhibitor"/>
    <property type="match status" value="2"/>
</dbReference>
<feature type="domain" description="Protein kinase" evidence="5">
    <location>
        <begin position="207"/>
        <end position="462"/>
    </location>
</feature>
<evidence type="ECO:0000256" key="1">
    <source>
        <dbReference type="ARBA" id="ARBA00022614"/>
    </source>
</evidence>
<evidence type="ECO:0000256" key="3">
    <source>
        <dbReference type="PROSITE-ProRule" id="PRU10141"/>
    </source>
</evidence>
<evidence type="ECO:0000313" key="6">
    <source>
        <dbReference type="EMBL" id="NRT18393.1"/>
    </source>
</evidence>
<keyword evidence="7" id="KW-1185">Reference proteome</keyword>
<accession>A0ABX2FNH3</accession>
<evidence type="ECO:0000259" key="5">
    <source>
        <dbReference type="PROSITE" id="PS50011"/>
    </source>
</evidence>
<dbReference type="InterPro" id="IPR011009">
    <property type="entry name" value="Kinase-like_dom_sf"/>
</dbReference>
<organism evidence="6 7">
    <name type="scientific">Hymenobacter caeli</name>
    <dbReference type="NCBI Taxonomy" id="2735894"/>
    <lineage>
        <taxon>Bacteria</taxon>
        <taxon>Pseudomonadati</taxon>
        <taxon>Bacteroidota</taxon>
        <taxon>Cytophagia</taxon>
        <taxon>Cytophagales</taxon>
        <taxon>Hymenobacteraceae</taxon>
        <taxon>Hymenobacter</taxon>
    </lineage>
</organism>
<evidence type="ECO:0000256" key="4">
    <source>
        <dbReference type="SAM" id="MobiDB-lite"/>
    </source>
</evidence>
<feature type="region of interest" description="Disordered" evidence="4">
    <location>
        <begin position="439"/>
        <end position="462"/>
    </location>
</feature>
<keyword evidence="3" id="KW-0547">Nucleotide-binding</keyword>
<gene>
    <name evidence="6" type="ORF">HNP98_001210</name>
</gene>
<keyword evidence="1" id="KW-0433">Leucine-rich repeat</keyword>
<dbReference type="RefSeq" id="WP_173809134.1">
    <property type="nucleotide sequence ID" value="NZ_JABSNP010000004.1"/>
</dbReference>
<proteinExistence type="predicted"/>
<dbReference type="SMART" id="SM00369">
    <property type="entry name" value="LRR_TYP"/>
    <property type="match status" value="6"/>
</dbReference>
<dbReference type="InterPro" id="IPR001245">
    <property type="entry name" value="Ser-Thr/Tyr_kinase_cat_dom"/>
</dbReference>
<dbReference type="PROSITE" id="PS00107">
    <property type="entry name" value="PROTEIN_KINASE_ATP"/>
    <property type="match status" value="1"/>
</dbReference>
<reference evidence="6 7" key="1">
    <citation type="submission" date="2020-05" db="EMBL/GenBank/DDBJ databases">
        <title>Genomic Encyclopedia of Type Strains, Phase IV (KMG-V): Genome sequencing to study the core and pangenomes of soil and plant-associated prokaryotes.</title>
        <authorList>
            <person name="Whitman W."/>
        </authorList>
    </citation>
    <scope>NUCLEOTIDE SEQUENCE [LARGE SCALE GENOMIC DNA]</scope>
    <source>
        <strain evidence="6 7">9A</strain>
    </source>
</reference>
<dbReference type="Pfam" id="PF00560">
    <property type="entry name" value="LRR_1"/>
    <property type="match status" value="1"/>
</dbReference>
<dbReference type="PANTHER" id="PTHR48051">
    <property type="match status" value="1"/>
</dbReference>
<dbReference type="PROSITE" id="PS50011">
    <property type="entry name" value="PROTEIN_KINASE_DOM"/>
    <property type="match status" value="1"/>
</dbReference>
<dbReference type="EMBL" id="JABSNP010000004">
    <property type="protein sequence ID" value="NRT18393.1"/>
    <property type="molecule type" value="Genomic_DNA"/>
</dbReference>
<dbReference type="PANTHER" id="PTHR48051:SF1">
    <property type="entry name" value="RAS SUPPRESSOR PROTEIN 1"/>
    <property type="match status" value="1"/>
</dbReference>
<dbReference type="InterPro" id="IPR003591">
    <property type="entry name" value="Leu-rich_rpt_typical-subtyp"/>
</dbReference>
<dbReference type="Gene3D" id="3.30.200.20">
    <property type="entry name" value="Phosphorylase Kinase, domain 1"/>
    <property type="match status" value="1"/>
</dbReference>
<evidence type="ECO:0000313" key="7">
    <source>
        <dbReference type="Proteomes" id="UP000779507"/>
    </source>
</evidence>
<dbReference type="InterPro" id="IPR017441">
    <property type="entry name" value="Protein_kinase_ATP_BS"/>
</dbReference>
<dbReference type="InterPro" id="IPR050216">
    <property type="entry name" value="LRR_domain-containing"/>
</dbReference>
<dbReference type="Proteomes" id="UP000779507">
    <property type="component" value="Unassembled WGS sequence"/>
</dbReference>
<protein>
    <recommendedName>
        <fullName evidence="5">Protein kinase domain-containing protein</fullName>
    </recommendedName>
</protein>
<dbReference type="Gene3D" id="1.10.510.10">
    <property type="entry name" value="Transferase(Phosphotransferase) domain 1"/>
    <property type="match status" value="1"/>
</dbReference>
<dbReference type="InterPro" id="IPR032675">
    <property type="entry name" value="LRR_dom_sf"/>
</dbReference>
<dbReference type="SUPFAM" id="SSF52058">
    <property type="entry name" value="L domain-like"/>
    <property type="match status" value="1"/>
</dbReference>
<dbReference type="SMART" id="SM00364">
    <property type="entry name" value="LRR_BAC"/>
    <property type="match status" value="5"/>
</dbReference>
<keyword evidence="2" id="KW-0677">Repeat</keyword>
<feature type="binding site" evidence="3">
    <location>
        <position position="239"/>
    </location>
    <ligand>
        <name>ATP</name>
        <dbReference type="ChEBI" id="CHEBI:30616"/>
    </ligand>
</feature>
<name>A0ABX2FNH3_9BACT</name>
<keyword evidence="3" id="KW-0067">ATP-binding</keyword>
<evidence type="ECO:0000256" key="2">
    <source>
        <dbReference type="ARBA" id="ARBA00022737"/>
    </source>
</evidence>
<dbReference type="InterPro" id="IPR001611">
    <property type="entry name" value="Leu-rich_rpt"/>
</dbReference>
<dbReference type="Pfam" id="PF07714">
    <property type="entry name" value="PK_Tyr_Ser-Thr"/>
    <property type="match status" value="1"/>
</dbReference>
<dbReference type="SUPFAM" id="SSF56112">
    <property type="entry name" value="Protein kinase-like (PK-like)"/>
    <property type="match status" value="1"/>
</dbReference>
<dbReference type="InterPro" id="IPR000719">
    <property type="entry name" value="Prot_kinase_dom"/>
</dbReference>
<sequence>MHTLAQLRAGALAGLTRLDLSEGLTEFPAEIFDLADSLEVLNLSGNALSALPADLPRLHKLRVLFCSDNQFTEVPAVLGQCPRLSMVGFKANRIRTLPAGALPPALRWLILTDNQLEALPPEIGNCAKLQKLLLAGNRLAHLPAELANCTRLELLRLAANRLTALPAWLPQLPRLAWLAYAGNPFCAATEAAVEARHPIGTIDWAALELEEQLGEGASGVISRARWAGAPNGPREVAVKVFKGAVTSDGLPQSELAACISAGTHANLIPVLGKIGHHPAGAQGLVLALVGPEYGNLAGPPSLATCTRDVYAPGTAFGLAAVLRLARGVAAATAHLHAQGILHGDLYAHNILHAPDGTALLGDFGAAGFFDPAGPGAPALQRLEARAFACLLDELLNHCNAPATSQVVRALREVQRRCAQPRVADRPLFAEIEAALAAAGSAGRRAPAGPPEAAETAEPVPQQ</sequence>